<comment type="caution">
    <text evidence="1">The sequence shown here is derived from an EMBL/GenBank/DDBJ whole genome shotgun (WGS) entry which is preliminary data.</text>
</comment>
<dbReference type="OrthoDB" id="4702705at2"/>
<gene>
    <name evidence="1" type="ORF">MCHUDSM44219_05479</name>
</gene>
<dbReference type="PATRIC" id="fig|1800.3.peg.5517"/>
<reference evidence="1 2" key="1">
    <citation type="journal article" date="2015" name="Genome Biol. Evol.">
        <title>Characterization of Three Mycobacterium spp. with Potential Use in Bioremediation by Genome Sequencing and Comparative Genomics.</title>
        <authorList>
            <person name="Das S."/>
            <person name="Pettersson B.M."/>
            <person name="Behra P.R."/>
            <person name="Ramesh M."/>
            <person name="Dasgupta S."/>
            <person name="Bhattacharya A."/>
            <person name="Kirsebom L.A."/>
        </authorList>
    </citation>
    <scope>NUCLEOTIDE SEQUENCE [LARGE SCALE GENOMIC DNA]</scope>
    <source>
        <strain evidence="1 2">DSM 44219</strain>
    </source>
</reference>
<evidence type="ECO:0000313" key="2">
    <source>
        <dbReference type="Proteomes" id="UP000036176"/>
    </source>
</evidence>
<dbReference type="EMBL" id="JYNX01000088">
    <property type="protein sequence ID" value="KMO69769.1"/>
    <property type="molecule type" value="Genomic_DNA"/>
</dbReference>
<accession>A0A0J6VHL6</accession>
<organism evidence="1 2">
    <name type="scientific">Mycolicibacterium chubuense</name>
    <name type="common">Mycobacterium chubuense</name>
    <dbReference type="NCBI Taxonomy" id="1800"/>
    <lineage>
        <taxon>Bacteria</taxon>
        <taxon>Bacillati</taxon>
        <taxon>Actinomycetota</taxon>
        <taxon>Actinomycetes</taxon>
        <taxon>Mycobacteriales</taxon>
        <taxon>Mycobacteriaceae</taxon>
        <taxon>Mycolicibacterium</taxon>
    </lineage>
</organism>
<dbReference type="Proteomes" id="UP000036176">
    <property type="component" value="Unassembled WGS sequence"/>
</dbReference>
<keyword evidence="2" id="KW-1185">Reference proteome</keyword>
<proteinExistence type="predicted"/>
<dbReference type="AlphaFoldDB" id="A0A0J6VHL6"/>
<sequence>MYLTAQHLALANQAVLETFENCSVAWQAIPHWDTGDPAQTQVREDNVSPPAAIMNIKPLKEDIDVTLALALSADPAPLINVVNAATVTLTAAFDAAVVTALHTSNASKQSLPFAGANQVLPSLIKTRAVLENKGFRSPTCLIANDDAFLEMNKLTGGVSSLQAILTGANVNSLHRVDQIEAPPAGKARVLLLGRRQLIPHGGAAEASAGEEPVDLAVSVAPSLEVVGENGTNEIRLAVRIAYALRMKDPNGVATVTAS</sequence>
<protein>
    <recommendedName>
        <fullName evidence="3">Phage capsid family protein</fullName>
    </recommendedName>
</protein>
<name>A0A0J6VHL6_MYCCU</name>
<evidence type="ECO:0000313" key="1">
    <source>
        <dbReference type="EMBL" id="KMO69769.1"/>
    </source>
</evidence>
<evidence type="ECO:0008006" key="3">
    <source>
        <dbReference type="Google" id="ProtNLM"/>
    </source>
</evidence>